<dbReference type="EMBL" id="GL378373">
    <property type="protein sequence ID" value="EFJ43398.1"/>
    <property type="molecule type" value="Genomic_DNA"/>
</dbReference>
<name>D8UA24_VOLCA</name>
<feature type="compositionally biased region" description="Polar residues" evidence="1">
    <location>
        <begin position="100"/>
        <end position="112"/>
    </location>
</feature>
<dbReference type="RefSeq" id="XP_002955545.1">
    <property type="nucleotide sequence ID" value="XM_002955499.1"/>
</dbReference>
<dbReference type="GeneID" id="9617349"/>
<gene>
    <name evidence="3" type="ORF">VOLCADRAFT_96423</name>
</gene>
<feature type="chain" id="PRO_5003124310" description="Pherophorin domain-containing protein" evidence="2">
    <location>
        <begin position="18"/>
        <end position="128"/>
    </location>
</feature>
<dbReference type="InParanoid" id="D8UA24"/>
<dbReference type="AlphaFoldDB" id="D8UA24"/>
<evidence type="ECO:0000313" key="3">
    <source>
        <dbReference type="EMBL" id="EFJ43398.1"/>
    </source>
</evidence>
<keyword evidence="4" id="KW-1185">Reference proteome</keyword>
<dbReference type="Proteomes" id="UP000001058">
    <property type="component" value="Unassembled WGS sequence"/>
</dbReference>
<protein>
    <recommendedName>
        <fullName evidence="5">Pherophorin domain-containing protein</fullName>
    </recommendedName>
</protein>
<evidence type="ECO:0000313" key="4">
    <source>
        <dbReference type="Proteomes" id="UP000001058"/>
    </source>
</evidence>
<dbReference type="KEGG" id="vcn:VOLCADRAFT_96423"/>
<evidence type="ECO:0000256" key="2">
    <source>
        <dbReference type="SAM" id="SignalP"/>
    </source>
</evidence>
<keyword evidence="2" id="KW-0732">Signal</keyword>
<feature type="compositionally biased region" description="Low complexity" evidence="1">
    <location>
        <begin position="89"/>
        <end position="99"/>
    </location>
</feature>
<evidence type="ECO:0008006" key="5">
    <source>
        <dbReference type="Google" id="ProtNLM"/>
    </source>
</evidence>
<proteinExistence type="predicted"/>
<sequence>MHACLLASSCALRITLGDYCKSTPNTETWTADSGKNPKPSLTQERDCNFIVQTLYKCKMSKENISQWISCNPLSTENCYFFCVNPDKGSSSSRFSSFSRANTASGSTPSSDGATAPPPPPTSMEAQLP</sequence>
<accession>D8UA24</accession>
<feature type="signal peptide" evidence="2">
    <location>
        <begin position="1"/>
        <end position="17"/>
    </location>
</feature>
<reference evidence="3 4" key="1">
    <citation type="journal article" date="2010" name="Science">
        <title>Genomic analysis of organismal complexity in the multicellular green alga Volvox carteri.</title>
        <authorList>
            <person name="Prochnik S.E."/>
            <person name="Umen J."/>
            <person name="Nedelcu A.M."/>
            <person name="Hallmann A."/>
            <person name="Miller S.M."/>
            <person name="Nishii I."/>
            <person name="Ferris P."/>
            <person name="Kuo A."/>
            <person name="Mitros T."/>
            <person name="Fritz-Laylin L.K."/>
            <person name="Hellsten U."/>
            <person name="Chapman J."/>
            <person name="Simakov O."/>
            <person name="Rensing S.A."/>
            <person name="Terry A."/>
            <person name="Pangilinan J."/>
            <person name="Kapitonov V."/>
            <person name="Jurka J."/>
            <person name="Salamov A."/>
            <person name="Shapiro H."/>
            <person name="Schmutz J."/>
            <person name="Grimwood J."/>
            <person name="Lindquist E."/>
            <person name="Lucas S."/>
            <person name="Grigoriev I.V."/>
            <person name="Schmitt R."/>
            <person name="Kirk D."/>
            <person name="Rokhsar D.S."/>
        </authorList>
    </citation>
    <scope>NUCLEOTIDE SEQUENCE [LARGE SCALE GENOMIC DNA]</scope>
    <source>
        <strain evidence="4">f. Nagariensis / Eve</strain>
    </source>
</reference>
<organism evidence="4">
    <name type="scientific">Volvox carteri f. nagariensis</name>
    <dbReference type="NCBI Taxonomy" id="3068"/>
    <lineage>
        <taxon>Eukaryota</taxon>
        <taxon>Viridiplantae</taxon>
        <taxon>Chlorophyta</taxon>
        <taxon>core chlorophytes</taxon>
        <taxon>Chlorophyceae</taxon>
        <taxon>CS clade</taxon>
        <taxon>Chlamydomonadales</taxon>
        <taxon>Volvocaceae</taxon>
        <taxon>Volvox</taxon>
    </lineage>
</organism>
<feature type="region of interest" description="Disordered" evidence="1">
    <location>
        <begin position="87"/>
        <end position="128"/>
    </location>
</feature>
<evidence type="ECO:0000256" key="1">
    <source>
        <dbReference type="SAM" id="MobiDB-lite"/>
    </source>
</evidence>